<dbReference type="InterPro" id="IPR000182">
    <property type="entry name" value="GNAT_dom"/>
</dbReference>
<feature type="domain" description="N-acetyltransferase" evidence="1">
    <location>
        <begin position="3"/>
        <end position="139"/>
    </location>
</feature>
<dbReference type="PROSITE" id="PS51186">
    <property type="entry name" value="GNAT"/>
    <property type="match status" value="1"/>
</dbReference>
<dbReference type="STRING" id="1499688.BN000_02558"/>
<dbReference type="EMBL" id="CVRB01000002">
    <property type="protein sequence ID" value="CRK82625.1"/>
    <property type="molecule type" value="Genomic_DNA"/>
</dbReference>
<evidence type="ECO:0000313" key="3">
    <source>
        <dbReference type="Proteomes" id="UP000199087"/>
    </source>
</evidence>
<gene>
    <name evidence="2" type="ORF">BN000_02558</name>
</gene>
<name>A0A0U1NX65_9BACI</name>
<dbReference type="OrthoDB" id="2678531at2"/>
<keyword evidence="3" id="KW-1185">Reference proteome</keyword>
<accession>A0A0U1NX65</accession>
<evidence type="ECO:0000313" key="2">
    <source>
        <dbReference type="EMBL" id="CRK82625.1"/>
    </source>
</evidence>
<sequence length="148" mass="16899">MQSVIRKADKEDLKKVREFLTNAQLGTEGLTEESMDYFLLLEDGDGNIRGSLGMEVFARYGLLRSLVVTSSQAEKEILILLNQMLQLAKEKRMSSMFLATNKSAALPFFEVLGFQRLEQEKLPSEFYSAEHIKHILNVDNSYFLKISL</sequence>
<dbReference type="AlphaFoldDB" id="A0A0U1NX65"/>
<dbReference type="InterPro" id="IPR016181">
    <property type="entry name" value="Acyl_CoA_acyltransferase"/>
</dbReference>
<proteinExistence type="predicted"/>
<dbReference type="GO" id="GO:0016747">
    <property type="term" value="F:acyltransferase activity, transferring groups other than amino-acyl groups"/>
    <property type="evidence" value="ECO:0007669"/>
    <property type="project" value="InterPro"/>
</dbReference>
<dbReference type="Gene3D" id="3.40.630.30">
    <property type="match status" value="1"/>
</dbReference>
<dbReference type="Proteomes" id="UP000199087">
    <property type="component" value="Unassembled WGS sequence"/>
</dbReference>
<organism evidence="2 3">
    <name type="scientific">Neobacillus massiliamazoniensis</name>
    <dbReference type="NCBI Taxonomy" id="1499688"/>
    <lineage>
        <taxon>Bacteria</taxon>
        <taxon>Bacillati</taxon>
        <taxon>Bacillota</taxon>
        <taxon>Bacilli</taxon>
        <taxon>Bacillales</taxon>
        <taxon>Bacillaceae</taxon>
        <taxon>Neobacillus</taxon>
    </lineage>
</organism>
<reference evidence="3" key="1">
    <citation type="submission" date="2015-05" db="EMBL/GenBank/DDBJ databases">
        <authorList>
            <person name="Urmite Genomes"/>
        </authorList>
    </citation>
    <scope>NUCLEOTIDE SEQUENCE [LARGE SCALE GENOMIC DNA]</scope>
    <source>
        <strain evidence="3">LF1</strain>
    </source>
</reference>
<dbReference type="RefSeq" id="WP_090634809.1">
    <property type="nucleotide sequence ID" value="NZ_CVRB01000002.1"/>
</dbReference>
<dbReference type="SUPFAM" id="SSF55729">
    <property type="entry name" value="Acyl-CoA N-acyltransferases (Nat)"/>
    <property type="match status" value="1"/>
</dbReference>
<protein>
    <submittedName>
        <fullName evidence="2">YwlB</fullName>
    </submittedName>
</protein>
<evidence type="ECO:0000259" key="1">
    <source>
        <dbReference type="PROSITE" id="PS51186"/>
    </source>
</evidence>